<reference evidence="2 3" key="1">
    <citation type="submission" date="2018-09" db="EMBL/GenBank/DDBJ databases">
        <authorList>
            <person name="Tagini F."/>
        </authorList>
    </citation>
    <scope>NUCLEOTIDE SEQUENCE [LARGE SCALE GENOMIC DNA]</scope>
    <source>
        <strain evidence="2 3">MK136</strain>
    </source>
</reference>
<evidence type="ECO:0000313" key="3">
    <source>
        <dbReference type="Proteomes" id="UP000273307"/>
    </source>
</evidence>
<gene>
    <name evidence="2" type="ORF">LAUMK136_02183</name>
</gene>
<organism evidence="2 3">
    <name type="scientific">Mycobacterium attenuatum</name>
    <dbReference type="NCBI Taxonomy" id="2341086"/>
    <lineage>
        <taxon>Bacteria</taxon>
        <taxon>Bacillati</taxon>
        <taxon>Actinomycetota</taxon>
        <taxon>Actinomycetes</taxon>
        <taxon>Mycobacteriales</taxon>
        <taxon>Mycobacteriaceae</taxon>
        <taxon>Mycobacterium</taxon>
    </lineage>
</organism>
<accession>A0A498PYT2</accession>
<protein>
    <submittedName>
        <fullName evidence="2">Uncharacterized protein</fullName>
    </submittedName>
</protein>
<dbReference type="Proteomes" id="UP000273307">
    <property type="component" value="Unassembled WGS sequence"/>
</dbReference>
<proteinExistence type="predicted"/>
<dbReference type="EMBL" id="UPHP01000048">
    <property type="protein sequence ID" value="VBA37884.1"/>
    <property type="molecule type" value="Genomic_DNA"/>
</dbReference>
<sequence length="52" mass="5560">MGYLEGTEGTPPPLPLFPEEAAVSQRVAAAEGKRVGSRPTGQHARRTITQSR</sequence>
<name>A0A498PYT2_9MYCO</name>
<dbReference type="AlphaFoldDB" id="A0A498PYT2"/>
<evidence type="ECO:0000256" key="1">
    <source>
        <dbReference type="SAM" id="MobiDB-lite"/>
    </source>
</evidence>
<feature type="region of interest" description="Disordered" evidence="1">
    <location>
        <begin position="25"/>
        <end position="52"/>
    </location>
</feature>
<keyword evidence="3" id="KW-1185">Reference proteome</keyword>
<evidence type="ECO:0000313" key="2">
    <source>
        <dbReference type="EMBL" id="VBA37884.1"/>
    </source>
</evidence>